<dbReference type="SMART" id="SM00421">
    <property type="entry name" value="HTH_LUXR"/>
    <property type="match status" value="1"/>
</dbReference>
<proteinExistence type="predicted"/>
<dbReference type="InterPro" id="IPR036388">
    <property type="entry name" value="WH-like_DNA-bd_sf"/>
</dbReference>
<dbReference type="PANTHER" id="PTHR44688">
    <property type="entry name" value="DNA-BINDING TRANSCRIPTIONAL ACTIVATOR DEVR_DOSR"/>
    <property type="match status" value="1"/>
</dbReference>
<dbReference type="EMBL" id="BARV01000559">
    <property type="protein sequence ID" value="GAH99909.1"/>
    <property type="molecule type" value="Genomic_DNA"/>
</dbReference>
<keyword evidence="3" id="KW-0804">Transcription</keyword>
<keyword evidence="1" id="KW-0805">Transcription regulation</keyword>
<dbReference type="Gene3D" id="1.10.10.10">
    <property type="entry name" value="Winged helix-like DNA-binding domain superfamily/Winged helix DNA-binding domain"/>
    <property type="match status" value="1"/>
</dbReference>
<name>X1LBW0_9ZZZZ</name>
<evidence type="ECO:0000259" key="4">
    <source>
        <dbReference type="PROSITE" id="PS50043"/>
    </source>
</evidence>
<accession>X1LBW0</accession>
<dbReference type="GO" id="GO:0006355">
    <property type="term" value="P:regulation of DNA-templated transcription"/>
    <property type="evidence" value="ECO:0007669"/>
    <property type="project" value="InterPro"/>
</dbReference>
<dbReference type="GO" id="GO:0003677">
    <property type="term" value="F:DNA binding"/>
    <property type="evidence" value="ECO:0007669"/>
    <property type="project" value="UniProtKB-KW"/>
</dbReference>
<protein>
    <recommendedName>
        <fullName evidence="4">HTH luxR-type domain-containing protein</fullName>
    </recommendedName>
</protein>
<evidence type="ECO:0000256" key="3">
    <source>
        <dbReference type="ARBA" id="ARBA00023163"/>
    </source>
</evidence>
<keyword evidence="2" id="KW-0238">DNA-binding</keyword>
<dbReference type="PROSITE" id="PS50043">
    <property type="entry name" value="HTH_LUXR_2"/>
    <property type="match status" value="1"/>
</dbReference>
<dbReference type="SUPFAM" id="SSF46894">
    <property type="entry name" value="C-terminal effector domain of the bipartite response regulators"/>
    <property type="match status" value="1"/>
</dbReference>
<evidence type="ECO:0000256" key="2">
    <source>
        <dbReference type="ARBA" id="ARBA00023125"/>
    </source>
</evidence>
<dbReference type="Pfam" id="PF00196">
    <property type="entry name" value="GerE"/>
    <property type="match status" value="1"/>
</dbReference>
<feature type="domain" description="HTH luxR-type" evidence="4">
    <location>
        <begin position="20"/>
        <end position="85"/>
    </location>
</feature>
<feature type="non-terminal residue" evidence="5">
    <location>
        <position position="97"/>
    </location>
</feature>
<comment type="caution">
    <text evidence="5">The sequence shown here is derived from an EMBL/GenBank/DDBJ whole genome shotgun (WGS) entry which is preliminary data.</text>
</comment>
<dbReference type="PRINTS" id="PR00038">
    <property type="entry name" value="HTHLUXR"/>
</dbReference>
<dbReference type="InterPro" id="IPR016032">
    <property type="entry name" value="Sig_transdc_resp-reg_C-effctor"/>
</dbReference>
<reference evidence="5" key="1">
    <citation type="journal article" date="2014" name="Front. Microbiol.">
        <title>High frequency of phylogenetically diverse reductive dehalogenase-homologous genes in deep subseafloor sedimentary metagenomes.</title>
        <authorList>
            <person name="Kawai M."/>
            <person name="Futagami T."/>
            <person name="Toyoda A."/>
            <person name="Takaki Y."/>
            <person name="Nishi S."/>
            <person name="Hori S."/>
            <person name="Arai W."/>
            <person name="Tsubouchi T."/>
            <person name="Morono Y."/>
            <person name="Uchiyama I."/>
            <person name="Ito T."/>
            <person name="Fujiyama A."/>
            <person name="Inagaki F."/>
            <person name="Takami H."/>
        </authorList>
    </citation>
    <scope>NUCLEOTIDE SEQUENCE</scope>
    <source>
        <strain evidence="5">Expedition CK06-06</strain>
    </source>
</reference>
<dbReference type="CDD" id="cd06170">
    <property type="entry name" value="LuxR_C_like"/>
    <property type="match status" value="1"/>
</dbReference>
<evidence type="ECO:0000313" key="5">
    <source>
        <dbReference type="EMBL" id="GAH99909.1"/>
    </source>
</evidence>
<evidence type="ECO:0000256" key="1">
    <source>
        <dbReference type="ARBA" id="ARBA00023015"/>
    </source>
</evidence>
<dbReference type="InterPro" id="IPR000792">
    <property type="entry name" value="Tscrpt_reg_LuxR_C"/>
</dbReference>
<dbReference type="PANTHER" id="PTHR44688:SF16">
    <property type="entry name" value="DNA-BINDING TRANSCRIPTIONAL ACTIVATOR DEVR_DOSR"/>
    <property type="match status" value="1"/>
</dbReference>
<gene>
    <name evidence="5" type="ORF">S06H3_02034</name>
</gene>
<organism evidence="5">
    <name type="scientific">marine sediment metagenome</name>
    <dbReference type="NCBI Taxonomy" id="412755"/>
    <lineage>
        <taxon>unclassified sequences</taxon>
        <taxon>metagenomes</taxon>
        <taxon>ecological metagenomes</taxon>
    </lineage>
</organism>
<sequence length="97" mass="11263">MVEQPSVHRFDSSQLTGAAYFTWTFNLTPKETQVLELICQGLLQKQIAQELRTTLKTVKTHCHEIYRKLGVTNKGECLVKCVPLTHQYRMQTKVERI</sequence>
<dbReference type="AlphaFoldDB" id="X1LBW0"/>